<gene>
    <name evidence="7" type="ORF">QX51_03710</name>
</gene>
<dbReference type="PANTHER" id="PTHR43370">
    <property type="entry name" value="SUGAR ABC TRANSPORTER INTEGRAL MEMBRANE PROTEIN-RELATED"/>
    <property type="match status" value="1"/>
</dbReference>
<feature type="transmembrane region" description="Helical" evidence="6">
    <location>
        <begin position="96"/>
        <end position="114"/>
    </location>
</feature>
<evidence type="ECO:0000256" key="6">
    <source>
        <dbReference type="SAM" id="Phobius"/>
    </source>
</evidence>
<comment type="subcellular location">
    <subcellularLocation>
        <location evidence="1">Cell membrane</location>
        <topology evidence="1">Multi-pass membrane protein</topology>
    </subcellularLocation>
</comment>
<feature type="transmembrane region" description="Helical" evidence="6">
    <location>
        <begin position="252"/>
        <end position="272"/>
    </location>
</feature>
<evidence type="ECO:0000256" key="4">
    <source>
        <dbReference type="ARBA" id="ARBA00022989"/>
    </source>
</evidence>
<feature type="transmembrane region" description="Helical" evidence="6">
    <location>
        <begin position="62"/>
        <end position="84"/>
    </location>
</feature>
<feature type="transmembrane region" description="Helical" evidence="6">
    <location>
        <begin position="227"/>
        <end position="245"/>
    </location>
</feature>
<dbReference type="GO" id="GO:0022857">
    <property type="term" value="F:transmembrane transporter activity"/>
    <property type="evidence" value="ECO:0007669"/>
    <property type="project" value="InterPro"/>
</dbReference>
<feature type="transmembrane region" description="Helical" evidence="6">
    <location>
        <begin position="6"/>
        <end position="27"/>
    </location>
</feature>
<dbReference type="Proteomes" id="UP000031189">
    <property type="component" value="Unassembled WGS sequence"/>
</dbReference>
<keyword evidence="3 6" id="KW-0812">Transmembrane</keyword>
<dbReference type="EMBL" id="JWHR01000041">
    <property type="protein sequence ID" value="KHS58269.1"/>
    <property type="molecule type" value="Genomic_DNA"/>
</dbReference>
<dbReference type="CDD" id="cd06580">
    <property type="entry name" value="TM_PBP1_transp_TpRbsC_like"/>
    <property type="match status" value="1"/>
</dbReference>
<sequence length="319" mass="34514">MDILFLIVQQTMFFSIPLLIVALGGVFTERSGVTNIALDGIMIMGAFTSILFINMMQDKMSGQFLLIIAILISVITGMIFSLLLAYSAINMKADQIIGGTALNMFAPAFAIYAARMIQTNGVQQIAFDNTFRIPSVPILGDIPIIGDLFFKNCYITTYIGIGILVISIIVLYKTKFGLRLRACGEHPQAADSVGINVYKMRYAGVLISGALAGLGGLVFVIPTSTNFNATVSGYGFLALAVMIFGQWKPLRVLFAAFFFGLMKTIASAYSVIPLLSSLNIPSDVYKMIPFIATLIVLAFTSKSSQAPRAVAQPYDKGSR</sequence>
<feature type="transmembrane region" description="Helical" evidence="6">
    <location>
        <begin position="155"/>
        <end position="172"/>
    </location>
</feature>
<dbReference type="RefSeq" id="WP_039678572.1">
    <property type="nucleotide sequence ID" value="NZ_JAXECK010000009.1"/>
</dbReference>
<dbReference type="OrthoDB" id="9792579at2"/>
<dbReference type="InterPro" id="IPR001851">
    <property type="entry name" value="ABC_transp_permease"/>
</dbReference>
<dbReference type="AlphaFoldDB" id="A0A0B3VZM8"/>
<proteinExistence type="predicted"/>
<keyword evidence="2" id="KW-1003">Cell membrane</keyword>
<keyword evidence="5 6" id="KW-0472">Membrane</keyword>
<feature type="transmembrane region" description="Helical" evidence="6">
    <location>
        <begin position="284"/>
        <end position="300"/>
    </location>
</feature>
<dbReference type="GO" id="GO:0005886">
    <property type="term" value="C:plasma membrane"/>
    <property type="evidence" value="ECO:0007669"/>
    <property type="project" value="UniProtKB-SubCell"/>
</dbReference>
<dbReference type="Pfam" id="PF02653">
    <property type="entry name" value="BPD_transp_2"/>
    <property type="match status" value="1"/>
</dbReference>
<feature type="transmembrane region" description="Helical" evidence="6">
    <location>
        <begin position="36"/>
        <end position="56"/>
    </location>
</feature>
<evidence type="ECO:0000256" key="2">
    <source>
        <dbReference type="ARBA" id="ARBA00022475"/>
    </source>
</evidence>
<reference evidence="7 8" key="1">
    <citation type="submission" date="2014-12" db="EMBL/GenBank/DDBJ databases">
        <title>Draft genome sequence of Terrisporobacter sp. 08-306576, isolated from the blood culture of a bacteremia patient.</title>
        <authorList>
            <person name="Lund L.C."/>
            <person name="Sydenham T.V."/>
            <person name="Hogh S.V."/>
            <person name="Skov M.N."/>
            <person name="Kemp M."/>
            <person name="Justesen U.S."/>
        </authorList>
    </citation>
    <scope>NUCLEOTIDE SEQUENCE [LARGE SCALE GENOMIC DNA]</scope>
    <source>
        <strain evidence="7 8">08-306576</strain>
    </source>
</reference>
<name>A0A0B3VZM8_9FIRM</name>
<evidence type="ECO:0000256" key="3">
    <source>
        <dbReference type="ARBA" id="ARBA00022692"/>
    </source>
</evidence>
<keyword evidence="4 6" id="KW-1133">Transmembrane helix</keyword>
<protein>
    <submittedName>
        <fullName evidence="7">Sugar ABC transporter permease</fullName>
    </submittedName>
</protein>
<accession>A0A0B3VZM8</accession>
<dbReference type="PANTHER" id="PTHR43370:SF1">
    <property type="entry name" value="GUANOSINE ABC TRANSPORTER PERMEASE PROTEIN NUPQ"/>
    <property type="match status" value="1"/>
</dbReference>
<dbReference type="STRING" id="1577792.QX51_03710"/>
<evidence type="ECO:0000256" key="5">
    <source>
        <dbReference type="ARBA" id="ARBA00023136"/>
    </source>
</evidence>
<evidence type="ECO:0000313" key="8">
    <source>
        <dbReference type="Proteomes" id="UP000031189"/>
    </source>
</evidence>
<comment type="caution">
    <text evidence="7">The sequence shown here is derived from an EMBL/GenBank/DDBJ whole genome shotgun (WGS) entry which is preliminary data.</text>
</comment>
<organism evidence="7 8">
    <name type="scientific">Terrisporobacter othiniensis</name>
    <dbReference type="NCBI Taxonomy" id="1577792"/>
    <lineage>
        <taxon>Bacteria</taxon>
        <taxon>Bacillati</taxon>
        <taxon>Bacillota</taxon>
        <taxon>Clostridia</taxon>
        <taxon>Peptostreptococcales</taxon>
        <taxon>Peptostreptococcaceae</taxon>
        <taxon>Terrisporobacter</taxon>
    </lineage>
</organism>
<keyword evidence="8" id="KW-1185">Reference proteome</keyword>
<evidence type="ECO:0000313" key="7">
    <source>
        <dbReference type="EMBL" id="KHS58269.1"/>
    </source>
</evidence>
<evidence type="ECO:0000256" key="1">
    <source>
        <dbReference type="ARBA" id="ARBA00004651"/>
    </source>
</evidence>
<feature type="transmembrane region" description="Helical" evidence="6">
    <location>
        <begin position="202"/>
        <end position="221"/>
    </location>
</feature>